<sequence length="163" mass="17599">MGSPRAVADGGAGFATVERELSILEALAVADCNDLALTTNHTKQFNLAHGHASIIEKLQLVHASMPLLAVEARLADLAQLLNGEEVEDAEATVLMAEFSRVFAELCHGAPSAAQFERRQLRQAHRWSAQSANQRPHALGVQEPRPHSRRGGAVRRPGNSRTAQ</sequence>
<evidence type="ECO:0000256" key="1">
    <source>
        <dbReference type="SAM" id="MobiDB-lite"/>
    </source>
</evidence>
<accession>A0A485KB73</accession>
<dbReference type="AlphaFoldDB" id="A0A485KB73"/>
<protein>
    <submittedName>
        <fullName evidence="3">Aste57867_3677 protein</fullName>
    </submittedName>
</protein>
<evidence type="ECO:0000313" key="2">
    <source>
        <dbReference type="EMBL" id="KAF0714801.1"/>
    </source>
</evidence>
<dbReference type="EMBL" id="CAADRA010000710">
    <property type="protein sequence ID" value="VFT80832.1"/>
    <property type="molecule type" value="Genomic_DNA"/>
</dbReference>
<reference evidence="3 4" key="1">
    <citation type="submission" date="2019-03" db="EMBL/GenBank/DDBJ databases">
        <authorList>
            <person name="Gaulin E."/>
            <person name="Dumas B."/>
        </authorList>
    </citation>
    <scope>NUCLEOTIDE SEQUENCE [LARGE SCALE GENOMIC DNA]</scope>
    <source>
        <strain evidence="3">CBS 568.67</strain>
    </source>
</reference>
<proteinExistence type="predicted"/>
<dbReference type="Proteomes" id="UP000332933">
    <property type="component" value="Unassembled WGS sequence"/>
</dbReference>
<dbReference type="EMBL" id="VJMH01000710">
    <property type="protein sequence ID" value="KAF0714801.1"/>
    <property type="molecule type" value="Genomic_DNA"/>
</dbReference>
<evidence type="ECO:0000313" key="4">
    <source>
        <dbReference type="Proteomes" id="UP000332933"/>
    </source>
</evidence>
<evidence type="ECO:0000313" key="3">
    <source>
        <dbReference type="EMBL" id="VFT80832.1"/>
    </source>
</evidence>
<organism evidence="3 4">
    <name type="scientific">Aphanomyces stellatus</name>
    <dbReference type="NCBI Taxonomy" id="120398"/>
    <lineage>
        <taxon>Eukaryota</taxon>
        <taxon>Sar</taxon>
        <taxon>Stramenopiles</taxon>
        <taxon>Oomycota</taxon>
        <taxon>Saprolegniomycetes</taxon>
        <taxon>Saprolegniales</taxon>
        <taxon>Verrucalvaceae</taxon>
        <taxon>Aphanomyces</taxon>
    </lineage>
</organism>
<keyword evidence="4" id="KW-1185">Reference proteome</keyword>
<reference evidence="2" key="2">
    <citation type="submission" date="2019-06" db="EMBL/GenBank/DDBJ databases">
        <title>Genomics analysis of Aphanomyces spp. identifies a new class of oomycete effector associated with host adaptation.</title>
        <authorList>
            <person name="Gaulin E."/>
        </authorList>
    </citation>
    <scope>NUCLEOTIDE SEQUENCE</scope>
    <source>
        <strain evidence="2">CBS 578.67</strain>
    </source>
</reference>
<feature type="region of interest" description="Disordered" evidence="1">
    <location>
        <begin position="123"/>
        <end position="163"/>
    </location>
</feature>
<name>A0A485KB73_9STRA</name>
<gene>
    <name evidence="3" type="primary">Aste57867_3677</name>
    <name evidence="2" type="ORF">As57867_003666</name>
    <name evidence="3" type="ORF">ASTE57867_3677</name>
</gene>